<keyword evidence="2" id="KW-1185">Reference proteome</keyword>
<dbReference type="AlphaFoldDB" id="A0A975YL11"/>
<dbReference type="RefSeq" id="WP_218287099.1">
    <property type="nucleotide sequence ID" value="NZ_CP076448.1"/>
</dbReference>
<name>A0A975YL11_9PROT</name>
<dbReference type="EMBL" id="CP076448">
    <property type="protein sequence ID" value="QXM26048.1"/>
    <property type="molecule type" value="Genomic_DNA"/>
</dbReference>
<dbReference type="KEGG" id="elio:KO353_07630"/>
<organism evidence="1 2">
    <name type="scientific">Elioraea tepida</name>
    <dbReference type="NCBI Taxonomy" id="2843330"/>
    <lineage>
        <taxon>Bacteria</taxon>
        <taxon>Pseudomonadati</taxon>
        <taxon>Pseudomonadota</taxon>
        <taxon>Alphaproteobacteria</taxon>
        <taxon>Acetobacterales</taxon>
        <taxon>Elioraeaceae</taxon>
        <taxon>Elioraea</taxon>
    </lineage>
</organism>
<gene>
    <name evidence="1" type="ORF">KO353_07630</name>
</gene>
<dbReference type="Proteomes" id="UP000694001">
    <property type="component" value="Chromosome"/>
</dbReference>
<evidence type="ECO:0000313" key="2">
    <source>
        <dbReference type="Proteomes" id="UP000694001"/>
    </source>
</evidence>
<evidence type="ECO:0000313" key="1">
    <source>
        <dbReference type="EMBL" id="QXM26048.1"/>
    </source>
</evidence>
<proteinExistence type="predicted"/>
<reference evidence="1" key="1">
    <citation type="submission" date="2021-06" db="EMBL/GenBank/DDBJ databases">
        <title>Elioraea tepida, sp. nov., a moderately thermophilic aerobic anoxygenic phototrophic bacterium isolated from an alkaline siliceous hot spring mat community in Yellowstone National Park, WY, USA.</title>
        <authorList>
            <person name="Saini M.K."/>
            <person name="Yoshida S."/>
            <person name="Sebastian A."/>
            <person name="Hirose S."/>
            <person name="Hara E."/>
            <person name="Tamaki H."/>
            <person name="Soulier N.T."/>
            <person name="Albert I."/>
            <person name="Hanada S."/>
            <person name="Bryant D.A."/>
            <person name="Tank M."/>
        </authorList>
    </citation>
    <scope>NUCLEOTIDE SEQUENCE</scope>
    <source>
        <strain evidence="1">MS-P2</strain>
    </source>
</reference>
<accession>A0A975YL11</accession>
<sequence length="59" mass="6230">MPHTARIGFPYISSRAEAQLAGAHLLEILAERSGEADAAIVAAFGDPGLQPARELFDLP</sequence>
<protein>
    <submittedName>
        <fullName evidence="1">Aspartate/glutamate racemase family protein</fullName>
    </submittedName>
</protein>